<evidence type="ECO:0000313" key="2">
    <source>
        <dbReference type="EMBL" id="KAK0585938.1"/>
    </source>
</evidence>
<evidence type="ECO:0000313" key="3">
    <source>
        <dbReference type="Proteomes" id="UP001168877"/>
    </source>
</evidence>
<reference evidence="2" key="1">
    <citation type="journal article" date="2022" name="Plant J.">
        <title>Strategies of tolerance reflected in two North American maple genomes.</title>
        <authorList>
            <person name="McEvoy S.L."/>
            <person name="Sezen U.U."/>
            <person name="Trouern-Trend A."/>
            <person name="McMahon S.M."/>
            <person name="Schaberg P.G."/>
            <person name="Yang J."/>
            <person name="Wegrzyn J.L."/>
            <person name="Swenson N.G."/>
        </authorList>
    </citation>
    <scope>NUCLEOTIDE SEQUENCE</scope>
    <source>
        <strain evidence="2">NS2018</strain>
    </source>
</reference>
<dbReference type="AlphaFoldDB" id="A0AA39S765"/>
<keyword evidence="1" id="KW-0812">Transmembrane</keyword>
<gene>
    <name evidence="2" type="ORF">LWI29_036590</name>
</gene>
<keyword evidence="3" id="KW-1185">Reference proteome</keyword>
<protein>
    <submittedName>
        <fullName evidence="2">Uncharacterized protein</fullName>
    </submittedName>
</protein>
<keyword evidence="1" id="KW-0472">Membrane</keyword>
<organism evidence="2 3">
    <name type="scientific">Acer saccharum</name>
    <name type="common">Sugar maple</name>
    <dbReference type="NCBI Taxonomy" id="4024"/>
    <lineage>
        <taxon>Eukaryota</taxon>
        <taxon>Viridiplantae</taxon>
        <taxon>Streptophyta</taxon>
        <taxon>Embryophyta</taxon>
        <taxon>Tracheophyta</taxon>
        <taxon>Spermatophyta</taxon>
        <taxon>Magnoliopsida</taxon>
        <taxon>eudicotyledons</taxon>
        <taxon>Gunneridae</taxon>
        <taxon>Pentapetalae</taxon>
        <taxon>rosids</taxon>
        <taxon>malvids</taxon>
        <taxon>Sapindales</taxon>
        <taxon>Sapindaceae</taxon>
        <taxon>Hippocastanoideae</taxon>
        <taxon>Acereae</taxon>
        <taxon>Acer</taxon>
    </lineage>
</organism>
<reference evidence="2" key="2">
    <citation type="submission" date="2023-06" db="EMBL/GenBank/DDBJ databases">
        <authorList>
            <person name="Swenson N.G."/>
            <person name="Wegrzyn J.L."/>
            <person name="Mcevoy S.L."/>
        </authorList>
    </citation>
    <scope>NUCLEOTIDE SEQUENCE</scope>
    <source>
        <strain evidence="2">NS2018</strain>
        <tissue evidence="2">Leaf</tissue>
    </source>
</reference>
<evidence type="ECO:0000256" key="1">
    <source>
        <dbReference type="SAM" id="Phobius"/>
    </source>
</evidence>
<accession>A0AA39S765</accession>
<comment type="caution">
    <text evidence="2">The sequence shown here is derived from an EMBL/GenBank/DDBJ whole genome shotgun (WGS) entry which is preliminary data.</text>
</comment>
<keyword evidence="1" id="KW-1133">Transmembrane helix</keyword>
<dbReference type="EMBL" id="JAUESC010000383">
    <property type="protein sequence ID" value="KAK0585938.1"/>
    <property type="molecule type" value="Genomic_DNA"/>
</dbReference>
<sequence>MCLVNALMMLEEITELVNELVNVLRFLITQIQRRMTLLVDTRDLLNLTHMRRLKNWPWVAEGMLLEIELIGILVIVSIVLSLISLVLMVICILRIFLIGFKMWKNSLNVWIKM</sequence>
<feature type="transmembrane region" description="Helical" evidence="1">
    <location>
        <begin position="69"/>
        <end position="97"/>
    </location>
</feature>
<proteinExistence type="predicted"/>
<name>A0AA39S765_ACESA</name>
<dbReference type="Proteomes" id="UP001168877">
    <property type="component" value="Unassembled WGS sequence"/>
</dbReference>